<sequence length="65" mass="7378">MLFGGGIISHYSSHFHHDYRLHQETAVCGRLSGGEPIRRGPSRTRNSNESHDALDTIPTELDKRY</sequence>
<dbReference type="VEuPathDB" id="VectorBase:CPIJ015191"/>
<protein>
    <submittedName>
        <fullName evidence="2 3">DNA replication licensing factor MCM7</fullName>
    </submittedName>
</protein>
<dbReference type="InParanoid" id="B0X8I0"/>
<keyword evidence="4" id="KW-1185">Reference proteome</keyword>
<feature type="region of interest" description="Disordered" evidence="1">
    <location>
        <begin position="31"/>
        <end position="65"/>
    </location>
</feature>
<dbReference type="Proteomes" id="UP000002320">
    <property type="component" value="Unassembled WGS sequence"/>
</dbReference>
<organism>
    <name type="scientific">Culex quinquefasciatus</name>
    <name type="common">Southern house mosquito</name>
    <name type="synonym">Culex pungens</name>
    <dbReference type="NCBI Taxonomy" id="7176"/>
    <lineage>
        <taxon>Eukaryota</taxon>
        <taxon>Metazoa</taxon>
        <taxon>Ecdysozoa</taxon>
        <taxon>Arthropoda</taxon>
        <taxon>Hexapoda</taxon>
        <taxon>Insecta</taxon>
        <taxon>Pterygota</taxon>
        <taxon>Neoptera</taxon>
        <taxon>Endopterygota</taxon>
        <taxon>Diptera</taxon>
        <taxon>Nematocera</taxon>
        <taxon>Culicoidea</taxon>
        <taxon>Culicidae</taxon>
        <taxon>Culicinae</taxon>
        <taxon>Culicini</taxon>
        <taxon>Culex</taxon>
        <taxon>Culex</taxon>
    </lineage>
</organism>
<reference evidence="3" key="2">
    <citation type="submission" date="2020-05" db="UniProtKB">
        <authorList>
            <consortium name="EnsemblMetazoa"/>
        </authorList>
    </citation>
    <scope>IDENTIFICATION</scope>
    <source>
        <strain evidence="3">JHB</strain>
    </source>
</reference>
<feature type="compositionally biased region" description="Basic and acidic residues" evidence="1">
    <location>
        <begin position="46"/>
        <end position="65"/>
    </location>
</feature>
<accession>B0X8I0</accession>
<proteinExistence type="predicted"/>
<dbReference type="AlphaFoldDB" id="B0X8I0"/>
<evidence type="ECO:0000313" key="4">
    <source>
        <dbReference type="Proteomes" id="UP000002320"/>
    </source>
</evidence>
<dbReference type="KEGG" id="cqu:CpipJ_CPIJ015191"/>
<dbReference type="HOGENOM" id="CLU_2851887_0_0_1"/>
<evidence type="ECO:0000313" key="3">
    <source>
        <dbReference type="EnsemblMetazoa" id="CPIJ015191-PA"/>
    </source>
</evidence>
<evidence type="ECO:0000313" key="2">
    <source>
        <dbReference type="EMBL" id="EDS42516.1"/>
    </source>
</evidence>
<dbReference type="EnsemblMetazoa" id="CPIJ015191-RA">
    <property type="protein sequence ID" value="CPIJ015191-PA"/>
    <property type="gene ID" value="CPIJ015191"/>
</dbReference>
<evidence type="ECO:0000256" key="1">
    <source>
        <dbReference type="SAM" id="MobiDB-lite"/>
    </source>
</evidence>
<dbReference type="EMBL" id="DS232490">
    <property type="protein sequence ID" value="EDS42516.1"/>
    <property type="molecule type" value="Genomic_DNA"/>
</dbReference>
<name>B0X8I0_CULQU</name>
<gene>
    <name evidence="3" type="primary">6049146</name>
    <name evidence="2" type="ORF">CpipJ_CPIJ015191</name>
</gene>
<reference evidence="2" key="1">
    <citation type="submission" date="2007-03" db="EMBL/GenBank/DDBJ databases">
        <title>Annotation of Culex pipiens quinquefasciatus.</title>
        <authorList>
            <consortium name="The Broad Institute Genome Sequencing Platform"/>
            <person name="Atkinson P.W."/>
            <person name="Hemingway J."/>
            <person name="Christensen B.M."/>
            <person name="Higgs S."/>
            <person name="Kodira C."/>
            <person name="Hannick L."/>
            <person name="Megy K."/>
            <person name="O'Leary S."/>
            <person name="Pearson M."/>
            <person name="Haas B.J."/>
            <person name="Mauceli E."/>
            <person name="Wortman J.R."/>
            <person name="Lee N.H."/>
            <person name="Guigo R."/>
            <person name="Stanke M."/>
            <person name="Alvarado L."/>
            <person name="Amedeo P."/>
            <person name="Antoine C.H."/>
            <person name="Arensburger P."/>
            <person name="Bidwell S.L."/>
            <person name="Crawford M."/>
            <person name="Camaro F."/>
            <person name="Devon K."/>
            <person name="Engels R."/>
            <person name="Hammond M."/>
            <person name="Howarth C."/>
            <person name="Koehrsen M."/>
            <person name="Lawson D."/>
            <person name="Montgomery P."/>
            <person name="Nene V."/>
            <person name="Nusbaum C."/>
            <person name="Puiu D."/>
            <person name="Romero-Severson J."/>
            <person name="Severson D.W."/>
            <person name="Shumway M."/>
            <person name="Sisk P."/>
            <person name="Stolte C."/>
            <person name="Zeng Q."/>
            <person name="Eisenstadt E."/>
            <person name="Fraser-Liggett C."/>
            <person name="Strausberg R."/>
            <person name="Galagan J."/>
            <person name="Birren B."/>
            <person name="Collins F.H."/>
        </authorList>
    </citation>
    <scope>NUCLEOTIDE SEQUENCE [LARGE SCALE GENOMIC DNA]</scope>
    <source>
        <strain evidence="2">JHB</strain>
    </source>
</reference>